<proteinExistence type="predicted"/>
<organism evidence="1 2">
    <name type="scientific">Orbilia brochopaga</name>
    <dbReference type="NCBI Taxonomy" id="3140254"/>
    <lineage>
        <taxon>Eukaryota</taxon>
        <taxon>Fungi</taxon>
        <taxon>Dikarya</taxon>
        <taxon>Ascomycota</taxon>
        <taxon>Pezizomycotina</taxon>
        <taxon>Orbiliomycetes</taxon>
        <taxon>Orbiliales</taxon>
        <taxon>Orbiliaceae</taxon>
        <taxon>Orbilia</taxon>
    </lineage>
</organism>
<reference evidence="1 2" key="1">
    <citation type="submission" date="2019-10" db="EMBL/GenBank/DDBJ databases">
        <authorList>
            <person name="Palmer J.M."/>
        </authorList>
    </citation>
    <scope>NUCLEOTIDE SEQUENCE [LARGE SCALE GENOMIC DNA]</scope>
    <source>
        <strain evidence="1 2">TWF696</strain>
    </source>
</reference>
<dbReference type="EMBL" id="JAVHNQ010000009">
    <property type="protein sequence ID" value="KAK6338840.1"/>
    <property type="molecule type" value="Genomic_DNA"/>
</dbReference>
<accession>A0AAV9UB61</accession>
<dbReference type="AlphaFoldDB" id="A0AAV9UB61"/>
<dbReference type="InterPro" id="IPR031755">
    <property type="entry name" value="Inhibitor_I66"/>
</dbReference>
<protein>
    <submittedName>
        <fullName evidence="1">Uncharacterized protein</fullName>
    </submittedName>
</protein>
<evidence type="ECO:0000313" key="1">
    <source>
        <dbReference type="EMBL" id="KAK6338840.1"/>
    </source>
</evidence>
<evidence type="ECO:0000313" key="2">
    <source>
        <dbReference type="Proteomes" id="UP001375240"/>
    </source>
</evidence>
<dbReference type="Pfam" id="PF16850">
    <property type="entry name" value="Inhibitor_I66"/>
    <property type="match status" value="1"/>
</dbReference>
<comment type="caution">
    <text evidence="1">The sequence shown here is derived from an EMBL/GenBank/DDBJ whole genome shotgun (WGS) entry which is preliminary data.</text>
</comment>
<sequence>MPFSSGQYMITSAGTDKHVGCHPNEGDEFGPKDIYSDDFCDAMWELEAQSNDEYILKQRGTPVAPFQDHLAVFQTHDEPCKWQIRDTGEDDVYEIVKCGSNRGWVQQGNKVNVTEMTGTPADRFYIYKAGY</sequence>
<gene>
    <name evidence="1" type="ORF">TWF696_009648</name>
</gene>
<name>A0AAV9UB61_9PEZI</name>
<keyword evidence="2" id="KW-1185">Reference proteome</keyword>
<dbReference type="Proteomes" id="UP001375240">
    <property type="component" value="Unassembled WGS sequence"/>
</dbReference>
<dbReference type="GO" id="GO:0004867">
    <property type="term" value="F:serine-type endopeptidase inhibitor activity"/>
    <property type="evidence" value="ECO:0007669"/>
    <property type="project" value="InterPro"/>
</dbReference>
<dbReference type="Gene3D" id="2.80.10.50">
    <property type="match status" value="1"/>
</dbReference>